<protein>
    <submittedName>
        <fullName evidence="1">Uncharacterized protein</fullName>
    </submittedName>
</protein>
<accession>A0ABX2CZJ6</accession>
<dbReference type="RefSeq" id="WP_172189310.1">
    <property type="nucleotide sequence ID" value="NZ_CAWPPK010000277.1"/>
</dbReference>
<gene>
    <name evidence="1" type="ORF">E5S67_03466</name>
</gene>
<sequence>MLGKENFFTNLVIASLRPLRQTAAEAESPIEQLTLKQVVARFVKDGKIGTEQDVDAAFLDL</sequence>
<dbReference type="EMBL" id="SRRZ01000062">
    <property type="protein sequence ID" value="NQE35731.1"/>
    <property type="molecule type" value="Genomic_DNA"/>
</dbReference>
<keyword evidence="2" id="KW-1185">Reference proteome</keyword>
<dbReference type="Proteomes" id="UP000702425">
    <property type="component" value="Unassembled WGS sequence"/>
</dbReference>
<reference evidence="1 2" key="1">
    <citation type="journal article" date="2020" name="Sci. Rep.">
        <title>A novel cyanobacterial geosmin producer, revising GeoA distribution and dispersion patterns in Bacteria.</title>
        <authorList>
            <person name="Churro C."/>
            <person name="Semedo-Aguiar A.P."/>
            <person name="Silva A.D."/>
            <person name="Pereira-Leal J.B."/>
            <person name="Leite R.B."/>
        </authorList>
    </citation>
    <scope>NUCLEOTIDE SEQUENCE [LARGE SCALE GENOMIC DNA]</scope>
    <source>
        <strain evidence="1 2">IPMA8</strain>
    </source>
</reference>
<comment type="caution">
    <text evidence="1">The sequence shown here is derived from an EMBL/GenBank/DDBJ whole genome shotgun (WGS) entry which is preliminary data.</text>
</comment>
<name>A0ABX2CZJ6_9CYAN</name>
<proteinExistence type="predicted"/>
<evidence type="ECO:0000313" key="2">
    <source>
        <dbReference type="Proteomes" id="UP000702425"/>
    </source>
</evidence>
<evidence type="ECO:0000313" key="1">
    <source>
        <dbReference type="EMBL" id="NQE35731.1"/>
    </source>
</evidence>
<organism evidence="1 2">
    <name type="scientific">Microcoleus asticus IPMA8</name>
    <dbReference type="NCBI Taxonomy" id="2563858"/>
    <lineage>
        <taxon>Bacteria</taxon>
        <taxon>Bacillati</taxon>
        <taxon>Cyanobacteriota</taxon>
        <taxon>Cyanophyceae</taxon>
        <taxon>Oscillatoriophycideae</taxon>
        <taxon>Oscillatoriales</taxon>
        <taxon>Microcoleaceae</taxon>
        <taxon>Microcoleus</taxon>
        <taxon>Microcoleus asticus</taxon>
    </lineage>
</organism>